<dbReference type="EMBL" id="DF238795">
    <property type="protein sequence ID" value="GAC95661.1"/>
    <property type="molecule type" value="Genomic_DNA"/>
</dbReference>
<name>R9P2U4_PSEHS</name>
<dbReference type="GeneID" id="24108527"/>
<keyword evidence="2" id="KW-1185">Reference proteome</keyword>
<evidence type="ECO:0000313" key="2">
    <source>
        <dbReference type="Proteomes" id="UP000014071"/>
    </source>
</evidence>
<keyword evidence="1" id="KW-0223">Dioxygenase</keyword>
<dbReference type="GO" id="GO:0051213">
    <property type="term" value="F:dioxygenase activity"/>
    <property type="evidence" value="ECO:0007669"/>
    <property type="project" value="UniProtKB-KW"/>
</dbReference>
<reference evidence="2" key="1">
    <citation type="journal article" date="2013" name="Genome Announc.">
        <title>Draft genome sequence of the basidiomycetous yeast-like fungus Pseudozyma hubeiensis SY62, which produces an abundant amount of the biosurfactant mannosylerythritol lipids.</title>
        <authorList>
            <person name="Konishi M."/>
            <person name="Hatada Y."/>
            <person name="Horiuchi J."/>
        </authorList>
    </citation>
    <scope>NUCLEOTIDE SEQUENCE [LARGE SCALE GENOMIC DNA]</scope>
    <source>
        <strain evidence="2">SY62</strain>
    </source>
</reference>
<dbReference type="HOGENOM" id="CLU_2387128_0_0_1"/>
<dbReference type="Proteomes" id="UP000014071">
    <property type="component" value="Unassembled WGS sequence"/>
</dbReference>
<organism evidence="1 2">
    <name type="scientific">Pseudozyma hubeiensis (strain SY62)</name>
    <name type="common">Yeast</name>
    <dbReference type="NCBI Taxonomy" id="1305764"/>
    <lineage>
        <taxon>Eukaryota</taxon>
        <taxon>Fungi</taxon>
        <taxon>Dikarya</taxon>
        <taxon>Basidiomycota</taxon>
        <taxon>Ustilaginomycotina</taxon>
        <taxon>Ustilaginomycetes</taxon>
        <taxon>Ustilaginales</taxon>
        <taxon>Ustilaginaceae</taxon>
        <taxon>Pseudozyma</taxon>
    </lineage>
</organism>
<sequence>MRCCYDVLGGTWPIWKRHNNVVQGHKADDHRVRILHVPVKPKKTEVEDQHKFRAPVTINFLFDVQNIDLQRCSSPSTYTSQPVEPGSRIVVSFF</sequence>
<keyword evidence="1" id="KW-0560">Oxidoreductase</keyword>
<proteinExistence type="predicted"/>
<dbReference type="RefSeq" id="XP_012189248.1">
    <property type="nucleotide sequence ID" value="XM_012333858.1"/>
</dbReference>
<protein>
    <submittedName>
        <fullName evidence="1">Thymine dioxygenase</fullName>
    </submittedName>
</protein>
<accession>R9P2U4</accession>
<evidence type="ECO:0000313" key="1">
    <source>
        <dbReference type="EMBL" id="GAC95661.1"/>
    </source>
</evidence>
<gene>
    <name evidence="1" type="ORF">PHSY_003237</name>
</gene>
<dbReference type="AlphaFoldDB" id="R9P2U4"/>